<feature type="compositionally biased region" description="Polar residues" evidence="1">
    <location>
        <begin position="339"/>
        <end position="351"/>
    </location>
</feature>
<gene>
    <name evidence="2" type="ORF">JNW91_13765</name>
</gene>
<feature type="compositionally biased region" description="Polar residues" evidence="1">
    <location>
        <begin position="253"/>
        <end position="266"/>
    </location>
</feature>
<dbReference type="RefSeq" id="WP_203175248.1">
    <property type="nucleotide sequence ID" value="NZ_JAEVHM010000054.1"/>
</dbReference>
<feature type="compositionally biased region" description="Basic and acidic residues" evidence="1">
    <location>
        <begin position="422"/>
        <end position="431"/>
    </location>
</feature>
<organism evidence="2 3">
    <name type="scientific">Micromonospora parastrephiae</name>
    <dbReference type="NCBI Taxonomy" id="2806101"/>
    <lineage>
        <taxon>Bacteria</taxon>
        <taxon>Bacillati</taxon>
        <taxon>Actinomycetota</taxon>
        <taxon>Actinomycetes</taxon>
        <taxon>Micromonosporales</taxon>
        <taxon>Micromonosporaceae</taxon>
        <taxon>Micromonospora</taxon>
    </lineage>
</organism>
<feature type="compositionally biased region" description="Pro residues" evidence="1">
    <location>
        <begin position="317"/>
        <end position="328"/>
    </location>
</feature>
<keyword evidence="3" id="KW-1185">Reference proteome</keyword>
<name>A0ABS1XU80_9ACTN</name>
<sequence length="459" mass="47419">MIERGNSRTSGTDWQLMDVNSMWACLQDHDTANHWKQVAGWRKVCDLAQIHLGRLQEYRRGLAAAWPPETSAASRTYLAQLDELIDKVRHTHDAATANYTALSAATQAIGTTRAALRKVHEEYADKLQQKRAYETTAADPKAIMGSRITEPPVSDAELERLNAQARGMMFSLSGELQQAQATLQKPPPPPRRAGHQPNDPDTYGTSAQGPVIPPVIAVPMTPTVSTTVKARNAPSLGPTSVQAPSGVGPVLGGTSSASMPGATSPNLPGPATSPLAPPTASPSLPSGISVGPVSDLTPRRSAGTRPQSGTENFAQRPTPPASSRPMPPGGVIGGMPGMNVSQPGPTQSSPRRVNPIGGVIGGGGAGTAPSGGAGSRPGSGRSSSAMQGIPPMGGAPGLASPPGVQPPALRPTDQRQAGNDASHWDPDHPWKIDTGVAPVVRPPSDDGPIDPGPAIGFNR</sequence>
<feature type="region of interest" description="Disordered" evidence="1">
    <location>
        <begin position="230"/>
        <end position="459"/>
    </location>
</feature>
<protein>
    <recommendedName>
        <fullName evidence="4">PPE domain-containing protein</fullName>
    </recommendedName>
</protein>
<feature type="compositionally biased region" description="Gly residues" evidence="1">
    <location>
        <begin position="358"/>
        <end position="377"/>
    </location>
</feature>
<dbReference type="EMBL" id="JAEVHM010000054">
    <property type="protein sequence ID" value="MBM0232831.1"/>
    <property type="molecule type" value="Genomic_DNA"/>
</dbReference>
<evidence type="ECO:0000313" key="3">
    <source>
        <dbReference type="Proteomes" id="UP000601027"/>
    </source>
</evidence>
<evidence type="ECO:0008006" key="4">
    <source>
        <dbReference type="Google" id="ProtNLM"/>
    </source>
</evidence>
<evidence type="ECO:0000256" key="1">
    <source>
        <dbReference type="SAM" id="MobiDB-lite"/>
    </source>
</evidence>
<feature type="region of interest" description="Disordered" evidence="1">
    <location>
        <begin position="176"/>
        <end position="215"/>
    </location>
</feature>
<reference evidence="2 3" key="1">
    <citation type="submission" date="2021-01" db="EMBL/GenBank/DDBJ databases">
        <title>Draft genome sequence of Micromonospora sp. strain STR1_7.</title>
        <authorList>
            <person name="Karlyshev A."/>
            <person name="Jawad R."/>
        </authorList>
    </citation>
    <scope>NUCLEOTIDE SEQUENCE [LARGE SCALE GENOMIC DNA]</scope>
    <source>
        <strain evidence="2 3">STR1-7</strain>
    </source>
</reference>
<feature type="compositionally biased region" description="Polar residues" evidence="1">
    <location>
        <begin position="304"/>
        <end position="315"/>
    </location>
</feature>
<proteinExistence type="predicted"/>
<dbReference type="Proteomes" id="UP000601027">
    <property type="component" value="Unassembled WGS sequence"/>
</dbReference>
<evidence type="ECO:0000313" key="2">
    <source>
        <dbReference type="EMBL" id="MBM0232831.1"/>
    </source>
</evidence>
<comment type="caution">
    <text evidence="2">The sequence shown here is derived from an EMBL/GenBank/DDBJ whole genome shotgun (WGS) entry which is preliminary data.</text>
</comment>
<accession>A0ABS1XU80</accession>